<keyword evidence="2" id="KW-1185">Reference proteome</keyword>
<dbReference type="EMBL" id="CAJVPQ010000074">
    <property type="protein sequence ID" value="CAG8443079.1"/>
    <property type="molecule type" value="Genomic_DNA"/>
</dbReference>
<dbReference type="Proteomes" id="UP000789570">
    <property type="component" value="Unassembled WGS sequence"/>
</dbReference>
<name>A0A9N8VCQ4_9GLOM</name>
<reference evidence="1" key="1">
    <citation type="submission" date="2021-06" db="EMBL/GenBank/DDBJ databases">
        <authorList>
            <person name="Kallberg Y."/>
            <person name="Tangrot J."/>
            <person name="Rosling A."/>
        </authorList>
    </citation>
    <scope>NUCLEOTIDE SEQUENCE</scope>
    <source>
        <strain evidence="1">UK204</strain>
    </source>
</reference>
<sequence>MSNTPFLGHTTIYARPISRIALILTKKKMESDGVSFGRNGTHPGYPRITNKENKLESTLKKLMINTNNLENL</sequence>
<protein>
    <submittedName>
        <fullName evidence="1">10533_t:CDS:1</fullName>
    </submittedName>
</protein>
<evidence type="ECO:0000313" key="2">
    <source>
        <dbReference type="Proteomes" id="UP000789570"/>
    </source>
</evidence>
<organism evidence="1 2">
    <name type="scientific">Funneliformis caledonium</name>
    <dbReference type="NCBI Taxonomy" id="1117310"/>
    <lineage>
        <taxon>Eukaryota</taxon>
        <taxon>Fungi</taxon>
        <taxon>Fungi incertae sedis</taxon>
        <taxon>Mucoromycota</taxon>
        <taxon>Glomeromycotina</taxon>
        <taxon>Glomeromycetes</taxon>
        <taxon>Glomerales</taxon>
        <taxon>Glomeraceae</taxon>
        <taxon>Funneliformis</taxon>
    </lineage>
</organism>
<dbReference type="AlphaFoldDB" id="A0A9N8VCQ4"/>
<gene>
    <name evidence="1" type="ORF">FCALED_LOCUS695</name>
</gene>
<comment type="caution">
    <text evidence="1">The sequence shown here is derived from an EMBL/GenBank/DDBJ whole genome shotgun (WGS) entry which is preliminary data.</text>
</comment>
<accession>A0A9N8VCQ4</accession>
<proteinExistence type="predicted"/>
<evidence type="ECO:0000313" key="1">
    <source>
        <dbReference type="EMBL" id="CAG8443079.1"/>
    </source>
</evidence>